<dbReference type="Gene3D" id="2.40.50.770">
    <property type="entry name" value="RecQ-mediated genome instability protein Rmi1, C-terminal domain"/>
    <property type="match status" value="1"/>
</dbReference>
<evidence type="ECO:0000259" key="9">
    <source>
        <dbReference type="Pfam" id="PF16099"/>
    </source>
</evidence>
<dbReference type="PANTHER" id="PTHR14790">
    <property type="entry name" value="RECQ-MEDIATED GENOME INSTABILITY PROTEIN 1 RMI1"/>
    <property type="match status" value="1"/>
</dbReference>
<dbReference type="EMBL" id="LR789747">
    <property type="protein sequence ID" value="CAB3265609.1"/>
    <property type="molecule type" value="mRNA"/>
</dbReference>
<dbReference type="GO" id="GO:0000166">
    <property type="term" value="F:nucleotide binding"/>
    <property type="evidence" value="ECO:0007669"/>
    <property type="project" value="InterPro"/>
</dbReference>
<evidence type="ECO:0000256" key="7">
    <source>
        <dbReference type="SAM" id="MobiDB-lite"/>
    </source>
</evidence>
<comment type="similarity">
    <text evidence="2">Belongs to the RMI1 family.</text>
</comment>
<dbReference type="InterPro" id="IPR042470">
    <property type="entry name" value="RMI1_N_C_sf"/>
</dbReference>
<keyword evidence="4" id="KW-0235">DNA replication</keyword>
<evidence type="ECO:0000259" key="8">
    <source>
        <dbReference type="Pfam" id="PF08585"/>
    </source>
</evidence>
<dbReference type="Gene3D" id="1.10.8.1020">
    <property type="entry name" value="RecQ-mediated genome instability protein 1, N-terminal domain"/>
    <property type="match status" value="1"/>
</dbReference>
<dbReference type="Gene3D" id="2.40.50.510">
    <property type="match status" value="1"/>
</dbReference>
<dbReference type="GO" id="GO:0000724">
    <property type="term" value="P:double-strand break repair via homologous recombination"/>
    <property type="evidence" value="ECO:0007669"/>
    <property type="project" value="TreeGrafter"/>
</dbReference>
<reference evidence="11" key="1">
    <citation type="submission" date="2020-04" db="EMBL/GenBank/DDBJ databases">
        <authorList>
            <person name="Neveu A P."/>
        </authorList>
    </citation>
    <scope>NUCLEOTIDE SEQUENCE</scope>
    <source>
        <tissue evidence="11">Whole embryo</tissue>
    </source>
</reference>
<comment type="subcellular location">
    <subcellularLocation>
        <location evidence="1">Nucleus</location>
    </subcellularLocation>
</comment>
<evidence type="ECO:0000256" key="6">
    <source>
        <dbReference type="ARBA" id="ARBA00024977"/>
    </source>
</evidence>
<dbReference type="SMART" id="SM01161">
    <property type="entry name" value="DUF1767"/>
    <property type="match status" value="1"/>
</dbReference>
<comment type="function">
    <text evidence="6">Essential component of the RMI complex, a complex that plays an important role in the processing of homologous recombination intermediates to limit DNA crossover formation in cells. Promotes TOP3A binding to double Holliday junctions (DHJ) and hence stimulates TOP3A-mediated dissolution. Required for BLM phosphorylation during mitosis. Within the BLM complex, required for BLM and TOP3A stability.</text>
</comment>
<dbReference type="InterPro" id="IPR013894">
    <property type="entry name" value="RMI1_OB"/>
</dbReference>
<accession>A0A6F9DR68</accession>
<evidence type="ECO:0000259" key="10">
    <source>
        <dbReference type="Pfam" id="PF21000"/>
    </source>
</evidence>
<protein>
    <recommendedName>
        <fullName evidence="3">RecQ-mediated genome instability protein 1</fullName>
    </recommendedName>
</protein>
<keyword evidence="5" id="KW-0539">Nucleus</keyword>
<evidence type="ECO:0000256" key="3">
    <source>
        <dbReference type="ARBA" id="ARBA00018987"/>
    </source>
</evidence>
<dbReference type="PANTHER" id="PTHR14790:SF15">
    <property type="entry name" value="RECQ-MEDIATED GENOME INSTABILITY PROTEIN 1"/>
    <property type="match status" value="1"/>
</dbReference>
<feature type="domain" description="RecQ-mediated genome instability protein 1 C-terminal OB-fold" evidence="9">
    <location>
        <begin position="475"/>
        <end position="606"/>
    </location>
</feature>
<evidence type="ECO:0000256" key="2">
    <source>
        <dbReference type="ARBA" id="ARBA00006395"/>
    </source>
</evidence>
<feature type="domain" description="RMI1 N-terminal" evidence="10">
    <location>
        <begin position="10"/>
        <end position="57"/>
    </location>
</feature>
<feature type="region of interest" description="Disordered" evidence="7">
    <location>
        <begin position="241"/>
        <end position="269"/>
    </location>
</feature>
<dbReference type="AlphaFoldDB" id="A0A6F9DR68"/>
<dbReference type="InterPro" id="IPR044881">
    <property type="entry name" value="RMI1_N_N_sf"/>
</dbReference>
<dbReference type="Pfam" id="PF08585">
    <property type="entry name" value="RMI1_N_C"/>
    <property type="match status" value="1"/>
</dbReference>
<dbReference type="GO" id="GO:0031422">
    <property type="term" value="C:RecQ family helicase-topoisomerase III complex"/>
    <property type="evidence" value="ECO:0007669"/>
    <property type="project" value="TreeGrafter"/>
</dbReference>
<evidence type="ECO:0000313" key="11">
    <source>
        <dbReference type="EMBL" id="CAB3265609.1"/>
    </source>
</evidence>
<feature type="region of interest" description="Disordered" evidence="7">
    <location>
        <begin position="205"/>
        <end position="227"/>
    </location>
</feature>
<dbReference type="Pfam" id="PF21000">
    <property type="entry name" value="RMI1_N_N"/>
    <property type="match status" value="1"/>
</dbReference>
<dbReference type="FunFam" id="2.40.50.770:FF:000002">
    <property type="entry name" value="recQ-mediated genome instability protein 1"/>
    <property type="match status" value="1"/>
</dbReference>
<gene>
    <name evidence="11" type="primary">Rmi1</name>
</gene>
<dbReference type="GO" id="GO:0000712">
    <property type="term" value="P:resolution of meiotic recombination intermediates"/>
    <property type="evidence" value="ECO:0007669"/>
    <property type="project" value="TreeGrafter"/>
</dbReference>
<dbReference type="GO" id="GO:0006260">
    <property type="term" value="P:DNA replication"/>
    <property type="evidence" value="ECO:0007669"/>
    <property type="project" value="UniProtKB-KW"/>
</dbReference>
<feature type="domain" description="RecQ mediated genome instability protein 1 OB-fold" evidence="8">
    <location>
        <begin position="64"/>
        <end position="196"/>
    </location>
</feature>
<dbReference type="Pfam" id="PF16099">
    <property type="entry name" value="RMI1_C"/>
    <property type="match status" value="1"/>
</dbReference>
<proteinExistence type="evidence at transcript level"/>
<organism evidence="11">
    <name type="scientific">Phallusia mammillata</name>
    <dbReference type="NCBI Taxonomy" id="59560"/>
    <lineage>
        <taxon>Eukaryota</taxon>
        <taxon>Metazoa</taxon>
        <taxon>Chordata</taxon>
        <taxon>Tunicata</taxon>
        <taxon>Ascidiacea</taxon>
        <taxon>Phlebobranchia</taxon>
        <taxon>Ascidiidae</taxon>
        <taxon>Phallusia</taxon>
    </lineage>
</organism>
<sequence>MEQIYAWLISQHVHVPKDWLSACLEWLQGESQGGNIQSQHLRQQVMEQWLLTDLQEIGVERLPQRVMDKKYTLNGMFCLQINSIVDVSQPLYGQLLQIQNRDNPNSRVSAETQVTQKPWETKPTRMLKMALTDGVNEVCGMEYRNISCLNDRLPPGTKIRIKGQVTCRKGMLMLANSNVQLLGGEVEDCMQRNSKEAILCRAFNQQPPERQPNPPPESDHNQPNLDLPDEVISQLMDESFDSGFQTGTINSHNTNTAASNPTLNNPNDFEDDLNDDDILMEMNRIESQQGSNQVSRQSPVLTTRSVNTQLTHSTSSRKPQVVDAGVLMENVQNALPVTKEGAANRPSRISSTSSKQLSIKDAFNQNFKPLSAELAKYANGEVGRGKSKDSSASKPVVAATRIKKERQITEEPKPHDDIKHEACPTLFSRVQSRAEPLNNACSSANGYDMENYDDDDDLLAFASCVEESSQAKAPTYICQLKASPHKVPGRLSVKAFIVTLMSKLQGDTNSGWRLKAKICDGTGTLDVQFSDAVLTQLIGFKAQQADEIKRRGEATELGHLRTGMRVCRDTIIGMCKIMTVDMGGDLPTVTALTDATDKYWTDLQNRTSA</sequence>
<evidence type="ECO:0000256" key="5">
    <source>
        <dbReference type="ARBA" id="ARBA00023242"/>
    </source>
</evidence>
<evidence type="ECO:0000256" key="1">
    <source>
        <dbReference type="ARBA" id="ARBA00004123"/>
    </source>
</evidence>
<name>A0A6F9DR68_9ASCI</name>
<dbReference type="InterPro" id="IPR032199">
    <property type="entry name" value="RMI1_C"/>
</dbReference>
<evidence type="ECO:0000256" key="4">
    <source>
        <dbReference type="ARBA" id="ARBA00022705"/>
    </source>
</evidence>
<dbReference type="InterPro" id="IPR049363">
    <property type="entry name" value="RMI1_N"/>
</dbReference>
<feature type="compositionally biased region" description="Polar residues" evidence="7">
    <location>
        <begin position="242"/>
        <end position="263"/>
    </location>
</feature>
<dbReference type="GO" id="GO:0016604">
    <property type="term" value="C:nuclear body"/>
    <property type="evidence" value="ECO:0007669"/>
    <property type="project" value="TreeGrafter"/>
</dbReference>